<comment type="caution">
    <text evidence="1">The sequence shown here is derived from an EMBL/GenBank/DDBJ whole genome shotgun (WGS) entry which is preliminary data.</text>
</comment>
<organism evidence="1 2">
    <name type="scientific">Phlebia brevispora</name>
    <dbReference type="NCBI Taxonomy" id="194682"/>
    <lineage>
        <taxon>Eukaryota</taxon>
        <taxon>Fungi</taxon>
        <taxon>Dikarya</taxon>
        <taxon>Basidiomycota</taxon>
        <taxon>Agaricomycotina</taxon>
        <taxon>Agaricomycetes</taxon>
        <taxon>Polyporales</taxon>
        <taxon>Meruliaceae</taxon>
        <taxon>Phlebia</taxon>
    </lineage>
</organism>
<keyword evidence="2" id="KW-1185">Reference proteome</keyword>
<evidence type="ECO:0000313" key="2">
    <source>
        <dbReference type="Proteomes" id="UP001148662"/>
    </source>
</evidence>
<evidence type="ECO:0000313" key="1">
    <source>
        <dbReference type="EMBL" id="KAJ3557697.1"/>
    </source>
</evidence>
<gene>
    <name evidence="1" type="ORF">NM688_g1332</name>
</gene>
<protein>
    <submittedName>
        <fullName evidence="1">Uncharacterized protein</fullName>
    </submittedName>
</protein>
<dbReference type="EMBL" id="JANHOG010000138">
    <property type="protein sequence ID" value="KAJ3557697.1"/>
    <property type="molecule type" value="Genomic_DNA"/>
</dbReference>
<dbReference type="Proteomes" id="UP001148662">
    <property type="component" value="Unassembled WGS sequence"/>
</dbReference>
<sequence>MTTRTLHDFYQYRWKRSPEDPSYYCCSVGGSELIEDTWHCYRDGEEKVFLGVNLELGLLVSPITFLDRCREAWIATRRVIPAIASHKEYTAGGRPLLTYRVPKRNEDTVARAKRTVKIDASAKNLDDLRVVIGRLPIPSKDGDQTFLCILPFSDTNYGMVLFSSHVPSDSAGIKAIMNTHLTKLTQYIIDPSLVAEEAAAWGPEVDKLLPFVTDILPDRESKEVHVRQQTLGSAIDNLGCTTLRLRGFEPEKPGPGVFRHLELISENFLSLLTHAAMYLMCMDDKPSDIETTNDAVLVNNGLVNARDRLEPHSQRNAYSGCCLYPSAVWADLSLIADSVNKGKKEQLLEIAKHVRKQHQTQKEHPSLLPIEPEQIDLTAGQSASGLFPATYLDSWYYGDEMDEDRLDAEHFSGDSKIIAITNFFQSLDKTQPGPSFRTYLRRGQLELSVDFNEDEMSREVVHSFTKTWADAATFQKCPSLLLTTAKDVMPGPGNRKHKGRRGASHSQPPDLSDVNVSTVLDAFNVEEVNGADRWESVVFVLCRVFNLPDLGTRSGLKNVHANFPSIQRGLEAAYDKYQDNEKVRGGIVGIWARMCVDAILRDKLFKGGQSFLCSIRVLERIVPLLDIRSTRFITLQALSTITHHSGVEVRLELAKHTPTLLRLMDEFPENIPLNELLVGVLSHAVGSVLIDESRNSAMMRKVEVASVLRHILATIRTPNATPYLLSHAFTLFTAATQNCRREIMAVPSITNFLVACLRCNELTTRCSAINSFMRLLDPDSETGYVQIDLEKLLPKLRNRLPDHLVDNLVDFNFFECDTMLIPRCAIEYQKAMQRCAQDRNLCALGRTIATLIPQSESAVTDGAYQAINERTGKFELVDTGLPFKMWLDGFPLCAKALRAQGSAGDLDMADTIEMKFLLLRKRPNEAVQLAQRAIARLRACKKGLKCKQMTPWVRSALLVRAVDHAAQMGLNVLSDLTAKESAHEEGLAFLMSAHEDAKTFVTEVPPDARHMPKMLDWYIILTIALQGNELSADLRELDEYLKKLELTKEFSRFFETRQQRTTLRLTRDLVTSRYKKAVEEWGSAAARLDGPLKRSQKSQEESAAKAEDNLSAWLEGLQIDGEESPTKYCTHPKINGNLVALYRCSYCSSPSAVLRKCGGCGNTRYCDSACQKLHWAEHKAACKAAQAAST</sequence>
<name>A0ACC1TBL0_9APHY</name>
<reference evidence="1" key="1">
    <citation type="submission" date="2022-07" db="EMBL/GenBank/DDBJ databases">
        <title>Genome Sequence of Phlebia brevispora.</title>
        <authorList>
            <person name="Buettner E."/>
        </authorList>
    </citation>
    <scope>NUCLEOTIDE SEQUENCE</scope>
    <source>
        <strain evidence="1">MPL23</strain>
    </source>
</reference>
<proteinExistence type="predicted"/>
<accession>A0ACC1TBL0</accession>